<organism evidence="2 3">
    <name type="scientific">Niveispirillum cyanobacteriorum</name>
    <dbReference type="NCBI Taxonomy" id="1612173"/>
    <lineage>
        <taxon>Bacteria</taxon>
        <taxon>Pseudomonadati</taxon>
        <taxon>Pseudomonadota</taxon>
        <taxon>Alphaproteobacteria</taxon>
        <taxon>Rhodospirillales</taxon>
        <taxon>Azospirillaceae</taxon>
        <taxon>Niveispirillum</taxon>
    </lineage>
</organism>
<evidence type="ECO:0000313" key="2">
    <source>
        <dbReference type="EMBL" id="AUN30711.1"/>
    </source>
</evidence>
<dbReference type="SUPFAM" id="SSF48371">
    <property type="entry name" value="ARM repeat"/>
    <property type="match status" value="1"/>
</dbReference>
<dbReference type="KEGG" id="ncb:C0V82_11005"/>
<proteinExistence type="predicted"/>
<dbReference type="RefSeq" id="WP_102112387.1">
    <property type="nucleotide sequence ID" value="NZ_BMGN01000002.1"/>
</dbReference>
<keyword evidence="3" id="KW-1185">Reference proteome</keyword>
<accession>A0A2K9NC56</accession>
<protein>
    <submittedName>
        <fullName evidence="2">Uncharacterized protein</fullName>
    </submittedName>
</protein>
<dbReference type="OrthoDB" id="7888976at2"/>
<feature type="compositionally biased region" description="Basic and acidic residues" evidence="1">
    <location>
        <begin position="13"/>
        <end position="26"/>
    </location>
</feature>
<feature type="region of interest" description="Disordered" evidence="1">
    <location>
        <begin position="1"/>
        <end position="27"/>
    </location>
</feature>
<reference evidence="2 3" key="1">
    <citation type="submission" date="2017-12" db="EMBL/GenBank/DDBJ databases">
        <title>Genomes of bacteria within cyanobacterial aggregates.</title>
        <authorList>
            <person name="Cai H."/>
        </authorList>
    </citation>
    <scope>NUCLEOTIDE SEQUENCE [LARGE SCALE GENOMIC DNA]</scope>
    <source>
        <strain evidence="2 3">TH16</strain>
    </source>
</reference>
<sequence length="426" mass="46019">MKGSTPTSPLDYDTAKKLAASDDAGQRRMVASRADTKPELLFYLANDESAEVRREIARNNATPRQADLLLCGDPDEEVRSGLARKIALLVPTLPADRVGQLERMTMDIVEALAKDQASAVRRVVAETLKDQPGAPPHLIQQLARDLELSVSGPVLRFSPLLTDDDLLSIIGSQPMDGKLVAIAQRAGLSGGVSEAVARTQSEAAVAALLGNESAQIREETLDRIIDMAPRFEPWHGPLVRRPALPPKAAARIVGFVSEQLMRVLENRTDLPPDVRAAVRSAVQERARNANKGGGAEPLGIGDDAPEEAPKERPMDRARKAHAAGKLDEDMVAAALTQGDRAFVLASLSVRGNVPIDAVDKIIGGQSARGVTALCWRAKLSMRLCRQIQLRVANIPPTSVLNAREGTHYPMSDSEMNWQLEFFGLKA</sequence>
<gene>
    <name evidence="2" type="ORF">C0V82_11005</name>
</gene>
<evidence type="ECO:0000256" key="1">
    <source>
        <dbReference type="SAM" id="MobiDB-lite"/>
    </source>
</evidence>
<dbReference type="InterPro" id="IPR019285">
    <property type="entry name" value="DUF2336"/>
</dbReference>
<dbReference type="InterPro" id="IPR016024">
    <property type="entry name" value="ARM-type_fold"/>
</dbReference>
<name>A0A2K9NC56_9PROT</name>
<dbReference type="Gene3D" id="1.25.10.10">
    <property type="entry name" value="Leucine-rich Repeat Variant"/>
    <property type="match status" value="1"/>
</dbReference>
<dbReference type="Proteomes" id="UP000234752">
    <property type="component" value="Chromosome eg_1"/>
</dbReference>
<dbReference type="Pfam" id="PF10098">
    <property type="entry name" value="DUF2336"/>
    <property type="match status" value="1"/>
</dbReference>
<dbReference type="EMBL" id="CP025611">
    <property type="protein sequence ID" value="AUN30711.1"/>
    <property type="molecule type" value="Genomic_DNA"/>
</dbReference>
<dbReference type="AlphaFoldDB" id="A0A2K9NC56"/>
<evidence type="ECO:0000313" key="3">
    <source>
        <dbReference type="Proteomes" id="UP000234752"/>
    </source>
</evidence>
<dbReference type="InterPro" id="IPR011989">
    <property type="entry name" value="ARM-like"/>
</dbReference>
<feature type="region of interest" description="Disordered" evidence="1">
    <location>
        <begin position="285"/>
        <end position="314"/>
    </location>
</feature>